<dbReference type="EMBL" id="OV121133">
    <property type="protein sequence ID" value="CAH0550950.1"/>
    <property type="molecule type" value="Genomic_DNA"/>
</dbReference>
<dbReference type="InterPro" id="IPR036682">
    <property type="entry name" value="OS_D_A10/PebIII_sf"/>
</dbReference>
<organism evidence="2 3">
    <name type="scientific">Brassicogethes aeneus</name>
    <name type="common">Rape pollen beetle</name>
    <name type="synonym">Meligethes aeneus</name>
    <dbReference type="NCBI Taxonomy" id="1431903"/>
    <lineage>
        <taxon>Eukaryota</taxon>
        <taxon>Metazoa</taxon>
        <taxon>Ecdysozoa</taxon>
        <taxon>Arthropoda</taxon>
        <taxon>Hexapoda</taxon>
        <taxon>Insecta</taxon>
        <taxon>Pterygota</taxon>
        <taxon>Neoptera</taxon>
        <taxon>Endopterygota</taxon>
        <taxon>Coleoptera</taxon>
        <taxon>Polyphaga</taxon>
        <taxon>Cucujiformia</taxon>
        <taxon>Nitidulidae</taxon>
        <taxon>Meligethinae</taxon>
        <taxon>Brassicogethes</taxon>
    </lineage>
</organism>
<feature type="chain" id="PRO_5040120745" evidence="1">
    <location>
        <begin position="20"/>
        <end position="123"/>
    </location>
</feature>
<dbReference type="Gene3D" id="1.10.2080.10">
    <property type="entry name" value="Insect odorant-binding protein A10/Ejaculatory bulb-specific protein 3"/>
    <property type="match status" value="1"/>
</dbReference>
<feature type="signal peptide" evidence="1">
    <location>
        <begin position="1"/>
        <end position="19"/>
    </location>
</feature>
<dbReference type="PANTHER" id="PTHR11257:SF12">
    <property type="entry name" value="EJACULATORY BULB-SPECIFIC PROTEIN 3-RELATED"/>
    <property type="match status" value="1"/>
</dbReference>
<evidence type="ECO:0000256" key="1">
    <source>
        <dbReference type="SAM" id="SignalP"/>
    </source>
</evidence>
<accession>A0A9P0AZU9</accession>
<dbReference type="InterPro" id="IPR005055">
    <property type="entry name" value="A10/PebIII"/>
</dbReference>
<evidence type="ECO:0000313" key="2">
    <source>
        <dbReference type="EMBL" id="CAH0550950.1"/>
    </source>
</evidence>
<dbReference type="PANTHER" id="PTHR11257">
    <property type="entry name" value="CHEMOSENSORY PROTEIN-RELATED"/>
    <property type="match status" value="1"/>
</dbReference>
<gene>
    <name evidence="2" type="ORF">MELIAE_LOCUS3657</name>
</gene>
<name>A0A9P0AZU9_BRAAE</name>
<dbReference type="Proteomes" id="UP001154078">
    <property type="component" value="Chromosome 2"/>
</dbReference>
<sequence>MNLLPGILVFNCLLISVFGQNSITSRLDKLDINYVLSTGRILDNYLKCIMDKGPCTVEGRELKGAIPEAIIRGCKKCSEPTKKIVKKSANYIIKNRPGVWTKLKKHFDPEEKYLEDFNKFLTS</sequence>
<dbReference type="AlphaFoldDB" id="A0A9P0AZU9"/>
<dbReference type="SUPFAM" id="SSF100910">
    <property type="entry name" value="Chemosensory protein Csp2"/>
    <property type="match status" value="1"/>
</dbReference>
<proteinExistence type="predicted"/>
<reference evidence="2" key="1">
    <citation type="submission" date="2021-12" db="EMBL/GenBank/DDBJ databases">
        <authorList>
            <person name="King R."/>
        </authorList>
    </citation>
    <scope>NUCLEOTIDE SEQUENCE</scope>
</reference>
<evidence type="ECO:0000313" key="3">
    <source>
        <dbReference type="Proteomes" id="UP001154078"/>
    </source>
</evidence>
<keyword evidence="1" id="KW-0732">Signal</keyword>
<dbReference type="Pfam" id="PF03392">
    <property type="entry name" value="OS-D"/>
    <property type="match status" value="1"/>
</dbReference>
<keyword evidence="3" id="KW-1185">Reference proteome</keyword>
<dbReference type="OrthoDB" id="8183954at2759"/>
<protein>
    <submittedName>
        <fullName evidence="2">Uncharacterized protein</fullName>
    </submittedName>
</protein>